<evidence type="ECO:0000256" key="2">
    <source>
        <dbReference type="SAM" id="SignalP"/>
    </source>
</evidence>
<comment type="caution">
    <text evidence="3">The sequence shown here is derived from an EMBL/GenBank/DDBJ whole genome shotgun (WGS) entry which is preliminary data.</text>
</comment>
<evidence type="ECO:0000313" key="4">
    <source>
        <dbReference type="Proteomes" id="UP000523007"/>
    </source>
</evidence>
<feature type="chain" id="PRO_5030768847" evidence="2">
    <location>
        <begin position="25"/>
        <end position="326"/>
    </location>
</feature>
<dbReference type="InterPro" id="IPR042100">
    <property type="entry name" value="Bug_dom1"/>
</dbReference>
<dbReference type="CDD" id="cd07012">
    <property type="entry name" value="PBP2_Bug_TTT"/>
    <property type="match status" value="1"/>
</dbReference>
<comment type="similarity">
    <text evidence="1">Belongs to the UPF0065 (bug) family.</text>
</comment>
<evidence type="ECO:0000313" key="3">
    <source>
        <dbReference type="EMBL" id="MBB4930898.1"/>
    </source>
</evidence>
<feature type="signal peptide" evidence="2">
    <location>
        <begin position="1"/>
        <end position="24"/>
    </location>
</feature>
<protein>
    <submittedName>
        <fullName evidence="3">Tripartite-type tricarboxylate transporter receptor subunit TctC</fullName>
    </submittedName>
</protein>
<organism evidence="3 4">
    <name type="scientific">Lipingzhangella halophila</name>
    <dbReference type="NCBI Taxonomy" id="1783352"/>
    <lineage>
        <taxon>Bacteria</taxon>
        <taxon>Bacillati</taxon>
        <taxon>Actinomycetota</taxon>
        <taxon>Actinomycetes</taxon>
        <taxon>Streptosporangiales</taxon>
        <taxon>Nocardiopsidaceae</taxon>
        <taxon>Lipingzhangella</taxon>
    </lineage>
</organism>
<accession>A0A7W7W210</accession>
<reference evidence="3 4" key="1">
    <citation type="submission" date="2020-08" db="EMBL/GenBank/DDBJ databases">
        <title>Sequencing the genomes of 1000 actinobacteria strains.</title>
        <authorList>
            <person name="Klenk H.-P."/>
        </authorList>
    </citation>
    <scope>NUCLEOTIDE SEQUENCE [LARGE SCALE GENOMIC DNA]</scope>
    <source>
        <strain evidence="3 4">DSM 102030</strain>
    </source>
</reference>
<dbReference type="Proteomes" id="UP000523007">
    <property type="component" value="Unassembled WGS sequence"/>
</dbReference>
<dbReference type="Pfam" id="PF03401">
    <property type="entry name" value="TctC"/>
    <property type="match status" value="1"/>
</dbReference>
<evidence type="ECO:0000256" key="1">
    <source>
        <dbReference type="ARBA" id="ARBA00006987"/>
    </source>
</evidence>
<dbReference type="PIRSF" id="PIRSF017082">
    <property type="entry name" value="YflP"/>
    <property type="match status" value="1"/>
</dbReference>
<dbReference type="Gene3D" id="3.40.190.150">
    <property type="entry name" value="Bordetella uptake gene, domain 1"/>
    <property type="match status" value="1"/>
</dbReference>
<keyword evidence="2" id="KW-0732">Signal</keyword>
<keyword evidence="3" id="KW-0675">Receptor</keyword>
<name>A0A7W7W210_9ACTN</name>
<proteinExistence type="inferred from homology"/>
<gene>
    <name evidence="3" type="ORF">F4561_001718</name>
</gene>
<sequence>MRNADRFVTLGAAVVLLAPLAACSDAGLVAEDADDFPSEEMRMIIPYAPGGLTDTAGRALAEFYEKELDQTVVVENLPGGSSSVGMTELLTSDPDGHTIAMGTVGSFALTPQLQDLDYNHENVAYVGLAARAPGVLAVNADSEYETAEDFFEAAEDDPGALNVAVPGASTPTAMELRRMSDDHGVELTAVPFDGDAEAAGELLGGNVDALSDPLTDVIRQPIEEGDLRALAVIDEERSDLLPDTPTLEELGYDGLTLGISTWGPVVHADTPPEITEKLETSLEAAYDDPEFREQIGEEYIPKEFIDGADYQEQVEEAADIYAPMVD</sequence>
<dbReference type="PANTHER" id="PTHR42928:SF5">
    <property type="entry name" value="BLR1237 PROTEIN"/>
    <property type="match status" value="1"/>
</dbReference>
<dbReference type="EMBL" id="JACHJT010000001">
    <property type="protein sequence ID" value="MBB4930898.1"/>
    <property type="molecule type" value="Genomic_DNA"/>
</dbReference>
<dbReference type="SUPFAM" id="SSF53850">
    <property type="entry name" value="Periplasmic binding protein-like II"/>
    <property type="match status" value="1"/>
</dbReference>
<dbReference type="RefSeq" id="WP_184576391.1">
    <property type="nucleotide sequence ID" value="NZ_JACHJT010000001.1"/>
</dbReference>
<dbReference type="AlphaFoldDB" id="A0A7W7W210"/>
<dbReference type="Gene3D" id="3.40.190.10">
    <property type="entry name" value="Periplasmic binding protein-like II"/>
    <property type="match status" value="1"/>
</dbReference>
<dbReference type="InterPro" id="IPR005064">
    <property type="entry name" value="BUG"/>
</dbReference>
<keyword evidence="4" id="KW-1185">Reference proteome</keyword>
<dbReference type="PANTHER" id="PTHR42928">
    <property type="entry name" value="TRICARBOXYLATE-BINDING PROTEIN"/>
    <property type="match status" value="1"/>
</dbReference>